<keyword evidence="1" id="KW-0808">Transferase</keyword>
<reference evidence="1" key="1">
    <citation type="submission" date="2023-07" db="EMBL/GenBank/DDBJ databases">
        <title>Sorghum-associated microbial communities from plants grown in Nebraska, USA.</title>
        <authorList>
            <person name="Schachtman D."/>
        </authorList>
    </citation>
    <scope>NUCLEOTIDE SEQUENCE</scope>
    <source>
        <strain evidence="1">2697</strain>
    </source>
</reference>
<keyword evidence="2" id="KW-1185">Reference proteome</keyword>
<gene>
    <name evidence="1" type="ORF">J2X78_003750</name>
</gene>
<sequence>MNILINEIIPLLKRVDNTRYLAVNYHNIAMIFMEWEQYEKAEKYHQLAISLLEKHPLLNIEDQYQEYISYAKNCLYQNKTALAKKVLNKATMLLPKTRNPRNYMDYYEVEGMYYTITKEYTKALQSLTKGKSLASKEKENYPERNFSLRIYEVFMAKKAYEKALTVMQGLVKNKPTYKFSKDYLTYYRGLSETYNRIGNNKMAYAWLKKYTKLKDSINAQEIEHKISALEVKFKTTEKEKKIIALNAEKEKANLSAKNSRLVSWLFGIACLFLLVVAALGWLFYSSSKKLTVQKDLNHRQQIEDMDRKQQIKIVQAMLDAKEEEQNRVARDLHDGLGGTLAGIKINLSHYATKNKNNDSPELHQIIDQMDGSINELRRIAHNMMPEMLLNFGLEESLSDLCESLASEKLNIDFKYLGTKHALLPQQQISIYRIVQEAMYNAVKHAAAKNILLQCSQTGHIFYITVEDDGKGFDPACLAEGMGIRNMKNRVAYLNGVIEILSAKNNIGTSINIELEVKS</sequence>
<name>A0ACC6L1H4_9SPHI</name>
<dbReference type="EMBL" id="JAVDTF010000003">
    <property type="protein sequence ID" value="MDR6785176.1"/>
    <property type="molecule type" value="Genomic_DNA"/>
</dbReference>
<evidence type="ECO:0000313" key="2">
    <source>
        <dbReference type="Proteomes" id="UP001246858"/>
    </source>
</evidence>
<comment type="caution">
    <text evidence="1">The sequence shown here is derived from an EMBL/GenBank/DDBJ whole genome shotgun (WGS) entry which is preliminary data.</text>
</comment>
<dbReference type="Proteomes" id="UP001246858">
    <property type="component" value="Unassembled WGS sequence"/>
</dbReference>
<proteinExistence type="predicted"/>
<accession>A0ACC6L1H4</accession>
<keyword evidence="1" id="KW-0418">Kinase</keyword>
<evidence type="ECO:0000313" key="1">
    <source>
        <dbReference type="EMBL" id="MDR6785176.1"/>
    </source>
</evidence>
<protein>
    <submittedName>
        <fullName evidence="1">Signal transduction histidine kinase</fullName>
    </submittedName>
</protein>
<organism evidence="1 2">
    <name type="scientific">Pedobacter africanus</name>
    <dbReference type="NCBI Taxonomy" id="151894"/>
    <lineage>
        <taxon>Bacteria</taxon>
        <taxon>Pseudomonadati</taxon>
        <taxon>Bacteroidota</taxon>
        <taxon>Sphingobacteriia</taxon>
        <taxon>Sphingobacteriales</taxon>
        <taxon>Sphingobacteriaceae</taxon>
        <taxon>Pedobacter</taxon>
    </lineage>
</organism>